<evidence type="ECO:0000313" key="4">
    <source>
        <dbReference type="EMBL" id="KIO30000.1"/>
    </source>
</evidence>
<dbReference type="InterPro" id="IPR002164">
    <property type="entry name" value="NAP_family"/>
</dbReference>
<reference evidence="4 5" key="1">
    <citation type="submission" date="2014-04" db="EMBL/GenBank/DDBJ databases">
        <authorList>
            <consortium name="DOE Joint Genome Institute"/>
            <person name="Kuo A."/>
            <person name="Girlanda M."/>
            <person name="Perotto S."/>
            <person name="Kohler A."/>
            <person name="Nagy L.G."/>
            <person name="Floudas D."/>
            <person name="Copeland A."/>
            <person name="Barry K.W."/>
            <person name="Cichocki N."/>
            <person name="Veneault-Fourrey C."/>
            <person name="LaButti K."/>
            <person name="Lindquist E.A."/>
            <person name="Lipzen A."/>
            <person name="Lundell T."/>
            <person name="Morin E."/>
            <person name="Murat C."/>
            <person name="Sun H."/>
            <person name="Tunlid A."/>
            <person name="Henrissat B."/>
            <person name="Grigoriev I.V."/>
            <person name="Hibbett D.S."/>
            <person name="Martin F."/>
            <person name="Nordberg H.P."/>
            <person name="Cantor M.N."/>
            <person name="Hua S.X."/>
        </authorList>
    </citation>
    <scope>NUCLEOTIDE SEQUENCE [LARGE SCALE GENOMIC DNA]</scope>
    <source>
        <strain evidence="4 5">MUT 4182</strain>
    </source>
</reference>
<protein>
    <submittedName>
        <fullName evidence="4">Uncharacterized protein</fullName>
    </submittedName>
</protein>
<dbReference type="Pfam" id="PF00956">
    <property type="entry name" value="NAP"/>
    <property type="match status" value="1"/>
</dbReference>
<dbReference type="GO" id="GO:0005634">
    <property type="term" value="C:nucleus"/>
    <property type="evidence" value="ECO:0007669"/>
    <property type="project" value="InterPro"/>
</dbReference>
<dbReference type="STRING" id="1051891.A0A0C3QF78"/>
<feature type="region of interest" description="Disordered" evidence="3">
    <location>
        <begin position="229"/>
        <end position="251"/>
    </location>
</feature>
<organism evidence="4 5">
    <name type="scientific">Tulasnella calospora MUT 4182</name>
    <dbReference type="NCBI Taxonomy" id="1051891"/>
    <lineage>
        <taxon>Eukaryota</taxon>
        <taxon>Fungi</taxon>
        <taxon>Dikarya</taxon>
        <taxon>Basidiomycota</taxon>
        <taxon>Agaricomycotina</taxon>
        <taxon>Agaricomycetes</taxon>
        <taxon>Cantharellales</taxon>
        <taxon>Tulasnellaceae</taxon>
        <taxon>Tulasnella</taxon>
    </lineage>
</organism>
<dbReference type="PANTHER" id="PTHR11875">
    <property type="entry name" value="TESTIS-SPECIFIC Y-ENCODED PROTEIN"/>
    <property type="match status" value="1"/>
</dbReference>
<dbReference type="HOGENOM" id="CLU_079108_0_0_1"/>
<dbReference type="AlphaFoldDB" id="A0A0C3QF78"/>
<evidence type="ECO:0000313" key="5">
    <source>
        <dbReference type="Proteomes" id="UP000054248"/>
    </source>
</evidence>
<dbReference type="Proteomes" id="UP000054248">
    <property type="component" value="Unassembled WGS sequence"/>
</dbReference>
<evidence type="ECO:0000256" key="1">
    <source>
        <dbReference type="ARBA" id="ARBA00009947"/>
    </source>
</evidence>
<name>A0A0C3QF78_9AGAM</name>
<evidence type="ECO:0000256" key="3">
    <source>
        <dbReference type="SAM" id="MobiDB-lite"/>
    </source>
</evidence>
<accession>A0A0C3QF78</accession>
<keyword evidence="5" id="KW-1185">Reference proteome</keyword>
<dbReference type="SUPFAM" id="SSF143113">
    <property type="entry name" value="NAP-like"/>
    <property type="match status" value="1"/>
</dbReference>
<feature type="compositionally biased region" description="Acidic residues" evidence="3">
    <location>
        <begin position="236"/>
        <end position="251"/>
    </location>
</feature>
<dbReference type="EMBL" id="KN822976">
    <property type="protein sequence ID" value="KIO30000.1"/>
    <property type="molecule type" value="Genomic_DNA"/>
</dbReference>
<dbReference type="Gene3D" id="3.30.1120.90">
    <property type="entry name" value="Nucleosome assembly protein"/>
    <property type="match status" value="1"/>
</dbReference>
<reference evidence="5" key="2">
    <citation type="submission" date="2015-01" db="EMBL/GenBank/DDBJ databases">
        <title>Evolutionary Origins and Diversification of the Mycorrhizal Mutualists.</title>
        <authorList>
            <consortium name="DOE Joint Genome Institute"/>
            <consortium name="Mycorrhizal Genomics Consortium"/>
            <person name="Kohler A."/>
            <person name="Kuo A."/>
            <person name="Nagy L.G."/>
            <person name="Floudas D."/>
            <person name="Copeland A."/>
            <person name="Barry K.W."/>
            <person name="Cichocki N."/>
            <person name="Veneault-Fourrey C."/>
            <person name="LaButti K."/>
            <person name="Lindquist E.A."/>
            <person name="Lipzen A."/>
            <person name="Lundell T."/>
            <person name="Morin E."/>
            <person name="Murat C."/>
            <person name="Riley R."/>
            <person name="Ohm R."/>
            <person name="Sun H."/>
            <person name="Tunlid A."/>
            <person name="Henrissat B."/>
            <person name="Grigoriev I.V."/>
            <person name="Hibbett D.S."/>
            <person name="Martin F."/>
        </authorList>
    </citation>
    <scope>NUCLEOTIDE SEQUENCE [LARGE SCALE GENOMIC DNA]</scope>
    <source>
        <strain evidence="5">MUT 4182</strain>
    </source>
</reference>
<feature type="compositionally biased region" description="Acidic residues" evidence="3">
    <location>
        <begin position="180"/>
        <end position="189"/>
    </location>
</feature>
<gene>
    <name evidence="4" type="ORF">M407DRAFT_242360</name>
</gene>
<dbReference type="OrthoDB" id="19419at2759"/>
<sequence length="251" mass="28446">MSKRTAGEAGHGVDVSEVDMDGLNKIIKEQDRVEIIIDRLAEKKLAPVYEKRRTVVSKIPKFWAMAFGQHAELFAYLQNKEDQDALGYLRDVNVIRDAQESRAFTLELHFNENPYFSDSVLRKEYRYVAPPGANSEQPDADGITPSALNFSWEDHVNPQSTTINWKDDSKNLTQKYPPKEDDDDDDAMDTEANAGSFFNLFEQEGDSHEVGIVIADDLYPNAIDYFLGRGPNGLDAWEDDEDEAEDEGDEE</sequence>
<comment type="similarity">
    <text evidence="1 2">Belongs to the nucleosome assembly protein (NAP) family.</text>
</comment>
<dbReference type="InterPro" id="IPR037231">
    <property type="entry name" value="NAP-like_sf"/>
</dbReference>
<dbReference type="GO" id="GO:0006334">
    <property type="term" value="P:nucleosome assembly"/>
    <property type="evidence" value="ECO:0007669"/>
    <property type="project" value="InterPro"/>
</dbReference>
<feature type="region of interest" description="Disordered" evidence="3">
    <location>
        <begin position="159"/>
        <end position="191"/>
    </location>
</feature>
<evidence type="ECO:0000256" key="2">
    <source>
        <dbReference type="RuleBase" id="RU003876"/>
    </source>
</evidence>
<proteinExistence type="inferred from homology"/>